<dbReference type="Pfam" id="PF20789">
    <property type="entry name" value="4HBT_3C"/>
    <property type="match status" value="1"/>
</dbReference>
<accession>A0A285R1W3</accession>
<reference evidence="3 4" key="1">
    <citation type="submission" date="2017-07" db="EMBL/GenBank/DDBJ databases">
        <authorList>
            <person name="Sun Z.S."/>
            <person name="Albrecht U."/>
            <person name="Echele G."/>
            <person name="Lee C.C."/>
        </authorList>
    </citation>
    <scope>NUCLEOTIDE SEQUENCE [LARGE SCALE GENOMIC DNA]</scope>
    <source>
        <strain evidence="3 4">CGMCC 1.12672</strain>
    </source>
</reference>
<evidence type="ECO:0000259" key="1">
    <source>
        <dbReference type="Pfam" id="PF13622"/>
    </source>
</evidence>
<dbReference type="EMBL" id="OBMI01000003">
    <property type="protein sequence ID" value="SOB87758.1"/>
    <property type="molecule type" value="Genomic_DNA"/>
</dbReference>
<feature type="domain" description="Acyl-CoA thioesterase-like C-terminal" evidence="2">
    <location>
        <begin position="134"/>
        <end position="248"/>
    </location>
</feature>
<gene>
    <name evidence="3" type="ORF">SAMN06297144_2894</name>
</gene>
<dbReference type="Gene3D" id="2.40.160.210">
    <property type="entry name" value="Acyl-CoA thioesterase, double hotdog domain"/>
    <property type="match status" value="1"/>
</dbReference>
<dbReference type="AlphaFoldDB" id="A0A285R1W3"/>
<evidence type="ECO:0000259" key="2">
    <source>
        <dbReference type="Pfam" id="PF20789"/>
    </source>
</evidence>
<feature type="domain" description="Acyl-CoA thioesterase-like N-terminal HotDog" evidence="1">
    <location>
        <begin position="23"/>
        <end position="105"/>
    </location>
</feature>
<dbReference type="SUPFAM" id="SSF54637">
    <property type="entry name" value="Thioesterase/thiol ester dehydrase-isomerase"/>
    <property type="match status" value="2"/>
</dbReference>
<dbReference type="InterPro" id="IPR042171">
    <property type="entry name" value="Acyl-CoA_hotdog"/>
</dbReference>
<evidence type="ECO:0000313" key="3">
    <source>
        <dbReference type="EMBL" id="SOB87758.1"/>
    </source>
</evidence>
<dbReference type="InterPro" id="IPR029069">
    <property type="entry name" value="HotDog_dom_sf"/>
</dbReference>
<sequence>MTSVAGFLAAAVQDDHGWSATIPADWLQGRTAFGGLSTALALQVAKASEADLPPLRSALVAFVGPLAGVVKARARRLRRGRNAAFVEVEISSEAGLGYRATFVFMADLGGNLAHDTLPPATDPLPIETGHGPDGHFTRNLEFGPSAPMAAGWRRWVRLNEWRGLDAEVAVMTIADALPPAAFRLNRGASAMSSLTWMVNLLHPAPTTHDGWWLMETRTERAVAGHSSQHMTLWNAGGVPVVHAMQAVAIFG</sequence>
<dbReference type="Pfam" id="PF13622">
    <property type="entry name" value="4HBT_3"/>
    <property type="match status" value="1"/>
</dbReference>
<name>A0A285R1W3_9SPHN</name>
<dbReference type="RefSeq" id="WP_097064709.1">
    <property type="nucleotide sequence ID" value="NZ_OBMI01000003.1"/>
</dbReference>
<protein>
    <submittedName>
        <fullName evidence="3">Thioesterase-like superfamily protein</fullName>
    </submittedName>
</protein>
<dbReference type="InterPro" id="IPR049449">
    <property type="entry name" value="TesB_ACOT8-like_N"/>
</dbReference>
<dbReference type="InterPro" id="IPR049450">
    <property type="entry name" value="ACOT8-like_C"/>
</dbReference>
<organism evidence="3 4">
    <name type="scientific">Sphingomonas guangdongensis</name>
    <dbReference type="NCBI Taxonomy" id="1141890"/>
    <lineage>
        <taxon>Bacteria</taxon>
        <taxon>Pseudomonadati</taxon>
        <taxon>Pseudomonadota</taxon>
        <taxon>Alphaproteobacteria</taxon>
        <taxon>Sphingomonadales</taxon>
        <taxon>Sphingomonadaceae</taxon>
        <taxon>Sphingomonas</taxon>
    </lineage>
</organism>
<dbReference type="Proteomes" id="UP000219494">
    <property type="component" value="Unassembled WGS sequence"/>
</dbReference>
<evidence type="ECO:0000313" key="4">
    <source>
        <dbReference type="Proteomes" id="UP000219494"/>
    </source>
</evidence>
<keyword evidence="4" id="KW-1185">Reference proteome</keyword>
<proteinExistence type="predicted"/>
<dbReference type="OrthoDB" id="7059210at2"/>